<dbReference type="EMBL" id="FNEK01000015">
    <property type="protein sequence ID" value="SDJ29734.1"/>
    <property type="molecule type" value="Genomic_DNA"/>
</dbReference>
<reference evidence="3 4" key="1">
    <citation type="submission" date="2016-10" db="EMBL/GenBank/DDBJ databases">
        <authorList>
            <person name="de Groot N.N."/>
        </authorList>
    </citation>
    <scope>NUCLEOTIDE SEQUENCE [LARGE SCALE GENOMIC DNA]</scope>
    <source>
        <strain evidence="3 4">DSM 25294</strain>
    </source>
</reference>
<feature type="transmembrane region" description="Helical" evidence="1">
    <location>
        <begin position="13"/>
        <end position="32"/>
    </location>
</feature>
<keyword evidence="1" id="KW-0812">Transmembrane</keyword>
<evidence type="ECO:0000256" key="1">
    <source>
        <dbReference type="SAM" id="Phobius"/>
    </source>
</evidence>
<dbReference type="NCBIfam" id="NF047864">
    <property type="entry name" value="CBU_0592_membra"/>
    <property type="match status" value="1"/>
</dbReference>
<accession>A0A1G8SKN4</accession>
<dbReference type="Proteomes" id="UP000199382">
    <property type="component" value="Unassembled WGS sequence"/>
</dbReference>
<feature type="domain" description="CBU-0592-like" evidence="2">
    <location>
        <begin position="16"/>
        <end position="86"/>
    </location>
</feature>
<dbReference type="STRING" id="571298.SAMN04488026_101538"/>
<keyword evidence="1" id="KW-0472">Membrane</keyword>
<feature type="transmembrane region" description="Helical" evidence="1">
    <location>
        <begin position="67"/>
        <end position="84"/>
    </location>
</feature>
<dbReference type="AlphaFoldDB" id="A0A1G8SKN4"/>
<keyword evidence="1" id="KW-1133">Transmembrane helix</keyword>
<feature type="transmembrane region" description="Helical" evidence="1">
    <location>
        <begin position="44"/>
        <end position="61"/>
    </location>
</feature>
<keyword evidence="4" id="KW-1185">Reference proteome</keyword>
<sequence>MFNPVPIQDNLPLLLQICGVIGSIVYVGGFVLVQCDIACGNGTAYSVFKIIAAALVLLSLIDSFNLAAFLIQIGFIGFGLWGLARRTGTSADRKETPTRSTPLRYERPAALTCEGAPRAIREQAS</sequence>
<organism evidence="3 4">
    <name type="scientific">Aliiruegeria lutimaris</name>
    <dbReference type="NCBI Taxonomy" id="571298"/>
    <lineage>
        <taxon>Bacteria</taxon>
        <taxon>Pseudomonadati</taxon>
        <taxon>Pseudomonadota</taxon>
        <taxon>Alphaproteobacteria</taxon>
        <taxon>Rhodobacterales</taxon>
        <taxon>Roseobacteraceae</taxon>
        <taxon>Aliiruegeria</taxon>
    </lineage>
</organism>
<dbReference type="InterPro" id="IPR058058">
    <property type="entry name" value="CBU_0592-like"/>
</dbReference>
<evidence type="ECO:0000259" key="2">
    <source>
        <dbReference type="Pfam" id="PF26604"/>
    </source>
</evidence>
<dbReference type="Pfam" id="PF26604">
    <property type="entry name" value="CBU_0592"/>
    <property type="match status" value="1"/>
</dbReference>
<protein>
    <recommendedName>
        <fullName evidence="2">CBU-0592-like domain-containing protein</fullName>
    </recommendedName>
</protein>
<name>A0A1G8SKN4_9RHOB</name>
<proteinExistence type="predicted"/>
<evidence type="ECO:0000313" key="3">
    <source>
        <dbReference type="EMBL" id="SDJ29734.1"/>
    </source>
</evidence>
<evidence type="ECO:0000313" key="4">
    <source>
        <dbReference type="Proteomes" id="UP000199382"/>
    </source>
</evidence>
<gene>
    <name evidence="3" type="ORF">SAMN04488026_101538</name>
</gene>